<reference evidence="3 4" key="1">
    <citation type="submission" date="2019-09" db="EMBL/GenBank/DDBJ databases">
        <title>Draft genome sequence of the Ebosin-producing strain Streptomyces sp. 139.</title>
        <authorList>
            <person name="Ai L."/>
            <person name="Geng M."/>
            <person name="Ma M."/>
            <person name="Bai L."/>
        </authorList>
    </citation>
    <scope>NUCLEOTIDE SEQUENCE [LARGE SCALE GENOMIC DNA]</scope>
    <source>
        <strain evidence="3 4">139</strain>
    </source>
</reference>
<keyword evidence="2" id="KW-0732">Signal</keyword>
<sequence length="195" mass="19370">MGKRRLALCASVLAVTALGPVARAADGGGLSVTPAAPAPGSDIVLRVTGCDAREAVAQSPALVSDARLTRTGDGLAGDSRVRSALTPGTYAVTYACDGTERKAALKVTRGPAPAGEPAPPADRAPQTPQAPQTHPSPVAPVDAGGGGTARAVAADRERHGPGTAQTVVALALAGTAAVTVHRRARRQARRGRGTG</sequence>
<evidence type="ECO:0000313" key="3">
    <source>
        <dbReference type="EMBL" id="QER89116.1"/>
    </source>
</evidence>
<organism evidence="3 4">
    <name type="scientific">Streptomyces tendae</name>
    <dbReference type="NCBI Taxonomy" id="1932"/>
    <lineage>
        <taxon>Bacteria</taxon>
        <taxon>Bacillati</taxon>
        <taxon>Actinomycetota</taxon>
        <taxon>Actinomycetes</taxon>
        <taxon>Kitasatosporales</taxon>
        <taxon>Streptomycetaceae</taxon>
        <taxon>Streptomyces</taxon>
    </lineage>
</organism>
<evidence type="ECO:0000256" key="2">
    <source>
        <dbReference type="SAM" id="SignalP"/>
    </source>
</evidence>
<accession>A0ABX5ZY41</accession>
<protein>
    <submittedName>
        <fullName evidence="3">Uncharacterized protein</fullName>
    </submittedName>
</protein>
<dbReference type="EMBL" id="CP043959">
    <property type="protein sequence ID" value="QER89116.1"/>
    <property type="molecule type" value="Genomic_DNA"/>
</dbReference>
<evidence type="ECO:0000256" key="1">
    <source>
        <dbReference type="SAM" id="MobiDB-lite"/>
    </source>
</evidence>
<feature type="compositionally biased region" description="Low complexity" evidence="1">
    <location>
        <begin position="123"/>
        <end position="136"/>
    </location>
</feature>
<feature type="signal peptide" evidence="2">
    <location>
        <begin position="1"/>
        <end position="24"/>
    </location>
</feature>
<feature type="region of interest" description="Disordered" evidence="1">
    <location>
        <begin position="105"/>
        <end position="152"/>
    </location>
</feature>
<proteinExistence type="predicted"/>
<evidence type="ECO:0000313" key="4">
    <source>
        <dbReference type="Proteomes" id="UP000324308"/>
    </source>
</evidence>
<name>A0ABX5ZY41_STRTE</name>
<dbReference type="RefSeq" id="WP_150156613.1">
    <property type="nucleotide sequence ID" value="NZ_CP043959.1"/>
</dbReference>
<dbReference type="Proteomes" id="UP000324308">
    <property type="component" value="Chromosome"/>
</dbReference>
<gene>
    <name evidence="3" type="ORF">F3L20_27520</name>
</gene>
<feature type="chain" id="PRO_5046994939" evidence="2">
    <location>
        <begin position="25"/>
        <end position="195"/>
    </location>
</feature>
<keyword evidence="4" id="KW-1185">Reference proteome</keyword>